<dbReference type="GO" id="GO:1990195">
    <property type="term" value="C:macrolide transmembrane transporter complex"/>
    <property type="evidence" value="ECO:0007669"/>
    <property type="project" value="InterPro"/>
</dbReference>
<evidence type="ECO:0000256" key="2">
    <source>
        <dbReference type="ARBA" id="ARBA00023054"/>
    </source>
</evidence>
<dbReference type="AlphaFoldDB" id="A0A5C5YNY2"/>
<dbReference type="Pfam" id="PF25954">
    <property type="entry name" value="Beta-barrel_RND_2"/>
    <property type="match status" value="1"/>
</dbReference>
<evidence type="ECO:0000313" key="6">
    <source>
        <dbReference type="Proteomes" id="UP000315010"/>
    </source>
</evidence>
<name>A0A5C5YNY2_9BACT</name>
<dbReference type="Pfam" id="PF25917">
    <property type="entry name" value="BSH_RND"/>
    <property type="match status" value="1"/>
</dbReference>
<dbReference type="InterPro" id="IPR030190">
    <property type="entry name" value="MacA_alpha-hairpin_sf"/>
</dbReference>
<dbReference type="NCBIfam" id="TIGR01730">
    <property type="entry name" value="RND_mfp"/>
    <property type="match status" value="1"/>
</dbReference>
<dbReference type="Proteomes" id="UP000315010">
    <property type="component" value="Unassembled WGS sequence"/>
</dbReference>
<dbReference type="GO" id="GO:0030313">
    <property type="term" value="C:cell envelope"/>
    <property type="evidence" value="ECO:0007669"/>
    <property type="project" value="UniProtKB-SubCell"/>
</dbReference>
<dbReference type="OrthoDB" id="9809068at2"/>
<dbReference type="InterPro" id="IPR058792">
    <property type="entry name" value="Beta-barrel_RND_2"/>
</dbReference>
<organism evidence="5 6">
    <name type="scientific">Novipirellula herctigrandis</name>
    <dbReference type="NCBI Taxonomy" id="2527986"/>
    <lineage>
        <taxon>Bacteria</taxon>
        <taxon>Pseudomonadati</taxon>
        <taxon>Planctomycetota</taxon>
        <taxon>Planctomycetia</taxon>
        <taxon>Pirellulales</taxon>
        <taxon>Pirellulaceae</taxon>
        <taxon>Novipirellula</taxon>
    </lineage>
</organism>
<feature type="domain" description="CusB-like beta-barrel" evidence="4">
    <location>
        <begin position="232"/>
        <end position="308"/>
    </location>
</feature>
<evidence type="ECO:0000259" key="3">
    <source>
        <dbReference type="Pfam" id="PF25917"/>
    </source>
</evidence>
<comment type="caution">
    <text evidence="5">The sequence shown here is derived from an EMBL/GenBank/DDBJ whole genome shotgun (WGS) entry which is preliminary data.</text>
</comment>
<dbReference type="SUPFAM" id="SSF111369">
    <property type="entry name" value="HlyD-like secretion proteins"/>
    <property type="match status" value="1"/>
</dbReference>
<dbReference type="GO" id="GO:1990281">
    <property type="term" value="C:efflux pump complex"/>
    <property type="evidence" value="ECO:0007669"/>
    <property type="project" value="TreeGrafter"/>
</dbReference>
<keyword evidence="2" id="KW-0175">Coiled coil</keyword>
<comment type="similarity">
    <text evidence="1">Belongs to the membrane fusion protein (MFP) (TC 8.A.1) family.</text>
</comment>
<proteinExistence type="inferred from homology"/>
<reference evidence="5 6" key="1">
    <citation type="submission" date="2019-02" db="EMBL/GenBank/DDBJ databases">
        <title>Deep-cultivation of Planctomycetes and their phenomic and genomic characterization uncovers novel biology.</title>
        <authorList>
            <person name="Wiegand S."/>
            <person name="Jogler M."/>
            <person name="Boedeker C."/>
            <person name="Pinto D."/>
            <person name="Vollmers J."/>
            <person name="Rivas-Marin E."/>
            <person name="Kohn T."/>
            <person name="Peeters S.H."/>
            <person name="Heuer A."/>
            <person name="Rast P."/>
            <person name="Oberbeckmann S."/>
            <person name="Bunk B."/>
            <person name="Jeske O."/>
            <person name="Meyerdierks A."/>
            <person name="Storesund J.E."/>
            <person name="Kallscheuer N."/>
            <person name="Luecker S."/>
            <person name="Lage O.M."/>
            <person name="Pohl T."/>
            <person name="Merkel B.J."/>
            <person name="Hornburger P."/>
            <person name="Mueller R.-W."/>
            <person name="Bruemmer F."/>
            <person name="Labrenz M."/>
            <person name="Spormann A.M."/>
            <person name="Op Den Camp H."/>
            <person name="Overmann J."/>
            <person name="Amann R."/>
            <person name="Jetten M.S.M."/>
            <person name="Mascher T."/>
            <person name="Medema M.H."/>
            <person name="Devos D.P."/>
            <person name="Kaster A.-K."/>
            <person name="Ovreas L."/>
            <person name="Rohde M."/>
            <person name="Galperin M.Y."/>
            <person name="Jogler C."/>
        </authorList>
    </citation>
    <scope>NUCLEOTIDE SEQUENCE [LARGE SCALE GENOMIC DNA]</scope>
    <source>
        <strain evidence="5 6">CA13</strain>
    </source>
</reference>
<gene>
    <name evidence="5" type="primary">macA_7</name>
    <name evidence="5" type="ORF">CA13_69720</name>
</gene>
<dbReference type="GO" id="GO:1990961">
    <property type="term" value="P:xenobiotic detoxification by transmembrane export across the plasma membrane"/>
    <property type="evidence" value="ECO:0007669"/>
    <property type="project" value="InterPro"/>
</dbReference>
<dbReference type="EMBL" id="SJPJ01000002">
    <property type="protein sequence ID" value="TWT76478.1"/>
    <property type="molecule type" value="Genomic_DNA"/>
</dbReference>
<evidence type="ECO:0000259" key="4">
    <source>
        <dbReference type="Pfam" id="PF25954"/>
    </source>
</evidence>
<protein>
    <submittedName>
        <fullName evidence="5">Macrolide export protein MacA</fullName>
    </submittedName>
</protein>
<dbReference type="PANTHER" id="PTHR30469:SF33">
    <property type="entry name" value="SLR1207 PROTEIN"/>
    <property type="match status" value="1"/>
</dbReference>
<dbReference type="Gene3D" id="2.40.50.100">
    <property type="match status" value="1"/>
</dbReference>
<dbReference type="PANTHER" id="PTHR30469">
    <property type="entry name" value="MULTIDRUG RESISTANCE PROTEIN MDTA"/>
    <property type="match status" value="1"/>
</dbReference>
<accession>A0A5C5YNY2</accession>
<dbReference type="GO" id="GO:0015562">
    <property type="term" value="F:efflux transmembrane transporter activity"/>
    <property type="evidence" value="ECO:0007669"/>
    <property type="project" value="TreeGrafter"/>
</dbReference>
<dbReference type="Gene3D" id="2.40.30.170">
    <property type="match status" value="1"/>
</dbReference>
<sequence>MKTFVKLLLLLGVVGAAGWAAYKPLMKYWKERSRVTWETAEVIRGDITRYVISTATIQPVLKVSVGSFVSGPIVELNVEFNDEVKKGDILARVDPQLYIANVERDEATLATRKADVERIEAQLQQALNSYKRGIKLREKNIDYLSDREMDVLVFDVKSLQAQRKLAKASILQATASLETSRANLKYCEIPAPVDGIIIDRKIEPGQTLAAQFQTPELFVVAPDLREKLHVFASVDEADIGLIQKAAAESRAVTFTVDAHPDEIFEGVIEQIRVSSVTTQNVVTYPVVLATANPDLKLLPGMTASISFEVDSTTKVPKIPNAALRFYPEDIKQVREQDRKLLDGSSWKMKEDDDKNEEELTAQEKAKAKKTRHVWVVDGEFLRAIEIQTGLTENRFTELKSGDLKVGDKLVTGQKEP</sequence>
<feature type="domain" description="Multidrug resistance protein MdtA-like barrel-sandwich hybrid" evidence="3">
    <location>
        <begin position="62"/>
        <end position="215"/>
    </location>
</feature>
<dbReference type="GO" id="GO:0019898">
    <property type="term" value="C:extrinsic component of membrane"/>
    <property type="evidence" value="ECO:0007669"/>
    <property type="project" value="InterPro"/>
</dbReference>
<evidence type="ECO:0000256" key="1">
    <source>
        <dbReference type="ARBA" id="ARBA00009477"/>
    </source>
</evidence>
<dbReference type="InterPro" id="IPR058625">
    <property type="entry name" value="MdtA-like_BSH"/>
</dbReference>
<dbReference type="InterPro" id="IPR006143">
    <property type="entry name" value="RND_pump_MFP"/>
</dbReference>
<evidence type="ECO:0000313" key="5">
    <source>
        <dbReference type="EMBL" id="TWT76478.1"/>
    </source>
</evidence>
<dbReference type="Gene3D" id="6.10.140.1990">
    <property type="match status" value="1"/>
</dbReference>
<keyword evidence="6" id="KW-1185">Reference proteome</keyword>